<evidence type="ECO:0000313" key="1">
    <source>
        <dbReference type="EMBL" id="RAR60893.1"/>
    </source>
</evidence>
<name>A0A328XUM1_9GAMM</name>
<reference evidence="1 2" key="1">
    <citation type="submission" date="2018-06" db="EMBL/GenBank/DDBJ databases">
        <title>Comparative analysis of microorganisms from saline springs in Andes Mountain Range, Colombia.</title>
        <authorList>
            <person name="Rubin E."/>
        </authorList>
    </citation>
    <scope>NUCLEOTIDE SEQUENCE [LARGE SCALE GENOMIC DNA]</scope>
    <source>
        <strain evidence="1 2">USBA-857</strain>
    </source>
</reference>
<protein>
    <submittedName>
        <fullName evidence="1">Uncharacterized protein</fullName>
    </submittedName>
</protein>
<dbReference type="Proteomes" id="UP000249700">
    <property type="component" value="Unassembled WGS sequence"/>
</dbReference>
<evidence type="ECO:0000313" key="2">
    <source>
        <dbReference type="Proteomes" id="UP000249700"/>
    </source>
</evidence>
<dbReference type="EMBL" id="QLSX01000006">
    <property type="protein sequence ID" value="RAR60893.1"/>
    <property type="molecule type" value="Genomic_DNA"/>
</dbReference>
<gene>
    <name evidence="1" type="ORF">BCL93_10698</name>
</gene>
<sequence length="41" mass="4510">MDSIRGTREALGQLARRALNQGTLCLGDYVSQRLTVEARSC</sequence>
<dbReference type="AlphaFoldDB" id="A0A328XUM1"/>
<comment type="caution">
    <text evidence="1">The sequence shown here is derived from an EMBL/GenBank/DDBJ whole genome shotgun (WGS) entry which is preliminary data.</text>
</comment>
<dbReference type="RefSeq" id="WP_258396297.1">
    <property type="nucleotide sequence ID" value="NZ_QLSX01000006.1"/>
</dbReference>
<accession>A0A328XUM1</accession>
<proteinExistence type="predicted"/>
<organism evidence="1 2">
    <name type="scientific">Onishia taeanensis</name>
    <dbReference type="NCBI Taxonomy" id="284577"/>
    <lineage>
        <taxon>Bacteria</taxon>
        <taxon>Pseudomonadati</taxon>
        <taxon>Pseudomonadota</taxon>
        <taxon>Gammaproteobacteria</taxon>
        <taxon>Oceanospirillales</taxon>
        <taxon>Halomonadaceae</taxon>
        <taxon>Onishia</taxon>
    </lineage>
</organism>